<evidence type="ECO:0000313" key="1">
    <source>
        <dbReference type="EMBL" id="TWF58560.1"/>
    </source>
</evidence>
<reference evidence="1 2" key="1">
    <citation type="submission" date="2019-06" db="EMBL/GenBank/DDBJ databases">
        <title>Sorghum-associated microbial communities from plants grown in Nebraska, USA.</title>
        <authorList>
            <person name="Schachtman D."/>
        </authorList>
    </citation>
    <scope>NUCLEOTIDE SEQUENCE [LARGE SCALE GENOMIC DNA]</scope>
    <source>
        <strain evidence="1 2">1225</strain>
    </source>
</reference>
<proteinExistence type="predicted"/>
<organism evidence="1 2">
    <name type="scientific">Neorhizobium alkalisoli</name>
    <dbReference type="NCBI Taxonomy" id="528178"/>
    <lineage>
        <taxon>Bacteria</taxon>
        <taxon>Pseudomonadati</taxon>
        <taxon>Pseudomonadota</taxon>
        <taxon>Alphaproteobacteria</taxon>
        <taxon>Hyphomicrobiales</taxon>
        <taxon>Rhizobiaceae</taxon>
        <taxon>Rhizobium/Agrobacterium group</taxon>
        <taxon>Neorhizobium</taxon>
    </lineage>
</organism>
<dbReference type="EMBL" id="VIWP01000001">
    <property type="protein sequence ID" value="TWF58560.1"/>
    <property type="molecule type" value="Genomic_DNA"/>
</dbReference>
<protein>
    <submittedName>
        <fullName evidence="1">Uncharacterized protein</fullName>
    </submittedName>
</protein>
<comment type="caution">
    <text evidence="1">The sequence shown here is derived from an EMBL/GenBank/DDBJ whole genome shotgun (WGS) entry which is preliminary data.</text>
</comment>
<accession>A0A561R7H5</accession>
<evidence type="ECO:0000313" key="2">
    <source>
        <dbReference type="Proteomes" id="UP000320653"/>
    </source>
</evidence>
<keyword evidence="2" id="KW-1185">Reference proteome</keyword>
<gene>
    <name evidence="1" type="ORF">FHW37_101364</name>
</gene>
<dbReference type="AlphaFoldDB" id="A0A561R7H5"/>
<name>A0A561R7H5_9HYPH</name>
<dbReference type="Proteomes" id="UP000320653">
    <property type="component" value="Unassembled WGS sequence"/>
</dbReference>
<sequence length="47" mass="4902">MHLDGMRMAAGTGSGQITHVVVFYVATRRMLADGELLPGASIVGRSA</sequence>